<comment type="caution">
    <text evidence="1">The sequence shown here is derived from an EMBL/GenBank/DDBJ whole genome shotgun (WGS) entry which is preliminary data.</text>
</comment>
<evidence type="ECO:0000313" key="2">
    <source>
        <dbReference type="Proteomes" id="UP000076555"/>
    </source>
</evidence>
<gene>
    <name evidence="1" type="ORF">A2T98_13440</name>
</gene>
<evidence type="ECO:0000313" key="1">
    <source>
        <dbReference type="EMBL" id="KZL49338.1"/>
    </source>
</evidence>
<accession>A0A166J7U9</accession>
<organism evidence="1 2">
    <name type="scientific">Nodularia spumigena CENA596</name>
    <dbReference type="NCBI Taxonomy" id="1819295"/>
    <lineage>
        <taxon>Bacteria</taxon>
        <taxon>Bacillati</taxon>
        <taxon>Cyanobacteriota</taxon>
        <taxon>Cyanophyceae</taxon>
        <taxon>Nostocales</taxon>
        <taxon>Nodulariaceae</taxon>
        <taxon>Nodularia</taxon>
    </lineage>
</organism>
<dbReference type="AlphaFoldDB" id="A0A166J7U9"/>
<dbReference type="Proteomes" id="UP000076555">
    <property type="component" value="Unassembled WGS sequence"/>
</dbReference>
<protein>
    <submittedName>
        <fullName evidence="1">Uncharacterized protein</fullName>
    </submittedName>
</protein>
<sequence length="68" mass="7557">MLITESLDVGAGLFKLLLVIEHICHSLRGVAIPALVCRALQHSALCYTYIKKRPPFLRGAFYSAKLDN</sequence>
<dbReference type="EMBL" id="LWAJ01000178">
    <property type="protein sequence ID" value="KZL49338.1"/>
    <property type="molecule type" value="Genomic_DNA"/>
</dbReference>
<reference evidence="1 2" key="1">
    <citation type="submission" date="2016-04" db="EMBL/GenBank/DDBJ databases">
        <title>Draft Genome Assembly of the Bloom-forming Cyanobacterium Nodularia spumigena Strain CENA596 in Shrimp Production Ponds.</title>
        <authorList>
            <person name="Popin R.V."/>
            <person name="Rigonato J."/>
            <person name="Abreu V.A."/>
            <person name="Andreote A.P."/>
            <person name="Silveira S.B."/>
            <person name="Odebrecht C."/>
            <person name="Fiore M.F."/>
        </authorList>
    </citation>
    <scope>NUCLEOTIDE SEQUENCE [LARGE SCALE GENOMIC DNA]</scope>
    <source>
        <strain evidence="1 2">CENA596</strain>
    </source>
</reference>
<proteinExistence type="predicted"/>
<name>A0A166J7U9_NODSP</name>